<evidence type="ECO:0000313" key="1">
    <source>
        <dbReference type="EMBL" id="ORX62304.1"/>
    </source>
</evidence>
<dbReference type="OrthoDB" id="2401469at2759"/>
<evidence type="ECO:0000313" key="2">
    <source>
        <dbReference type="Proteomes" id="UP000242146"/>
    </source>
</evidence>
<accession>A0A1X2GW89</accession>
<organism evidence="1 2">
    <name type="scientific">Hesseltinella vesiculosa</name>
    <dbReference type="NCBI Taxonomy" id="101127"/>
    <lineage>
        <taxon>Eukaryota</taxon>
        <taxon>Fungi</taxon>
        <taxon>Fungi incertae sedis</taxon>
        <taxon>Mucoromycota</taxon>
        <taxon>Mucoromycotina</taxon>
        <taxon>Mucoromycetes</taxon>
        <taxon>Mucorales</taxon>
        <taxon>Cunninghamellaceae</taxon>
        <taxon>Hesseltinella</taxon>
    </lineage>
</organism>
<feature type="non-terminal residue" evidence="1">
    <location>
        <position position="1"/>
    </location>
</feature>
<name>A0A1X2GW89_9FUNG</name>
<feature type="non-terminal residue" evidence="1">
    <location>
        <position position="120"/>
    </location>
</feature>
<dbReference type="Proteomes" id="UP000242146">
    <property type="component" value="Unassembled WGS sequence"/>
</dbReference>
<gene>
    <name evidence="1" type="ORF">DM01DRAFT_232854</name>
</gene>
<protein>
    <submittedName>
        <fullName evidence="1">Uncharacterized protein</fullName>
    </submittedName>
</protein>
<proteinExistence type="predicted"/>
<comment type="caution">
    <text evidence="1">The sequence shown here is derived from an EMBL/GenBank/DDBJ whole genome shotgun (WGS) entry which is preliminary data.</text>
</comment>
<reference evidence="1 2" key="1">
    <citation type="submission" date="2016-07" db="EMBL/GenBank/DDBJ databases">
        <title>Pervasive Adenine N6-methylation of Active Genes in Fungi.</title>
        <authorList>
            <consortium name="DOE Joint Genome Institute"/>
            <person name="Mondo S.J."/>
            <person name="Dannebaum R.O."/>
            <person name="Kuo R.C."/>
            <person name="Labutti K."/>
            <person name="Haridas S."/>
            <person name="Kuo A."/>
            <person name="Salamov A."/>
            <person name="Ahrendt S.R."/>
            <person name="Lipzen A."/>
            <person name="Sullivan W."/>
            <person name="Andreopoulos W.B."/>
            <person name="Clum A."/>
            <person name="Lindquist E."/>
            <person name="Daum C."/>
            <person name="Ramamoorthy G.K."/>
            <person name="Gryganskyi A."/>
            <person name="Culley D."/>
            <person name="Magnuson J.K."/>
            <person name="James T.Y."/>
            <person name="O'Malley M.A."/>
            <person name="Stajich J.E."/>
            <person name="Spatafora J.W."/>
            <person name="Visel A."/>
            <person name="Grigoriev I.V."/>
        </authorList>
    </citation>
    <scope>NUCLEOTIDE SEQUENCE [LARGE SCALE GENOMIC DNA]</scope>
    <source>
        <strain evidence="1 2">NRRL 3301</strain>
    </source>
</reference>
<dbReference type="AlphaFoldDB" id="A0A1X2GW89"/>
<keyword evidence="2" id="KW-1185">Reference proteome</keyword>
<dbReference type="EMBL" id="MCGT01000002">
    <property type="protein sequence ID" value="ORX62304.1"/>
    <property type="molecule type" value="Genomic_DNA"/>
</dbReference>
<sequence length="120" mass="14645">QIHQAVVYQIYQFCRDKNLVFVWVYLYSNWYTSNEWNMWARSTRDAIPSSKTTMMVESHWRVLKRVDLLNHNRPRLDYLVFKIISKTCAKKIRQFNEKLARRVTAPSWENDFRNEWAILA</sequence>